<keyword evidence="1" id="KW-0472">Membrane</keyword>
<name>G2YS03_BOTF4</name>
<evidence type="ECO:0000256" key="1">
    <source>
        <dbReference type="SAM" id="Phobius"/>
    </source>
</evidence>
<feature type="transmembrane region" description="Helical" evidence="1">
    <location>
        <begin position="7"/>
        <end position="24"/>
    </location>
</feature>
<dbReference type="EMBL" id="FQ790351">
    <property type="protein sequence ID" value="CCD54401.1"/>
    <property type="molecule type" value="Genomic_DNA"/>
</dbReference>
<keyword evidence="1" id="KW-0812">Transmembrane</keyword>
<evidence type="ECO:0000313" key="2">
    <source>
        <dbReference type="EMBL" id="CCD54401.1"/>
    </source>
</evidence>
<dbReference type="AlphaFoldDB" id="G2YS03"/>
<dbReference type="HOGENOM" id="CLU_3279391_0_0_1"/>
<organism evidence="2 3">
    <name type="scientific">Botryotinia fuckeliana (strain T4)</name>
    <name type="common">Noble rot fungus</name>
    <name type="synonym">Botrytis cinerea</name>
    <dbReference type="NCBI Taxonomy" id="999810"/>
    <lineage>
        <taxon>Eukaryota</taxon>
        <taxon>Fungi</taxon>
        <taxon>Dikarya</taxon>
        <taxon>Ascomycota</taxon>
        <taxon>Pezizomycotina</taxon>
        <taxon>Leotiomycetes</taxon>
        <taxon>Helotiales</taxon>
        <taxon>Sclerotiniaceae</taxon>
        <taxon>Botrytis</taxon>
    </lineage>
</organism>
<gene>
    <name evidence="2" type="ORF">BofuT4_uP124490.1</name>
</gene>
<keyword evidence="1" id="KW-1133">Transmembrane helix</keyword>
<reference evidence="3" key="1">
    <citation type="journal article" date="2011" name="PLoS Genet.">
        <title>Genomic analysis of the necrotrophic fungal pathogens Sclerotinia sclerotiorum and Botrytis cinerea.</title>
        <authorList>
            <person name="Amselem J."/>
            <person name="Cuomo C.A."/>
            <person name="van Kan J.A."/>
            <person name="Viaud M."/>
            <person name="Benito E.P."/>
            <person name="Couloux A."/>
            <person name="Coutinho P.M."/>
            <person name="de Vries R.P."/>
            <person name="Dyer P.S."/>
            <person name="Fillinger S."/>
            <person name="Fournier E."/>
            <person name="Gout L."/>
            <person name="Hahn M."/>
            <person name="Kohn L."/>
            <person name="Lapalu N."/>
            <person name="Plummer K.M."/>
            <person name="Pradier J.M."/>
            <person name="Quevillon E."/>
            <person name="Sharon A."/>
            <person name="Simon A."/>
            <person name="ten Have A."/>
            <person name="Tudzynski B."/>
            <person name="Tudzynski P."/>
            <person name="Wincker P."/>
            <person name="Andrew M."/>
            <person name="Anthouard V."/>
            <person name="Beever R.E."/>
            <person name="Beffa R."/>
            <person name="Benoit I."/>
            <person name="Bouzid O."/>
            <person name="Brault B."/>
            <person name="Chen Z."/>
            <person name="Choquer M."/>
            <person name="Collemare J."/>
            <person name="Cotton P."/>
            <person name="Danchin E.G."/>
            <person name="Da Silva C."/>
            <person name="Gautier A."/>
            <person name="Giraud C."/>
            <person name="Giraud T."/>
            <person name="Gonzalez C."/>
            <person name="Grossetete S."/>
            <person name="Guldener U."/>
            <person name="Henrissat B."/>
            <person name="Howlett B.J."/>
            <person name="Kodira C."/>
            <person name="Kretschmer M."/>
            <person name="Lappartient A."/>
            <person name="Leroch M."/>
            <person name="Levis C."/>
            <person name="Mauceli E."/>
            <person name="Neuveglise C."/>
            <person name="Oeser B."/>
            <person name="Pearson M."/>
            <person name="Poulain J."/>
            <person name="Poussereau N."/>
            <person name="Quesneville H."/>
            <person name="Rascle C."/>
            <person name="Schumacher J."/>
            <person name="Segurens B."/>
            <person name="Sexton A."/>
            <person name="Silva E."/>
            <person name="Sirven C."/>
            <person name="Soanes D.M."/>
            <person name="Talbot N.J."/>
            <person name="Templeton M."/>
            <person name="Yandava C."/>
            <person name="Yarden O."/>
            <person name="Zeng Q."/>
            <person name="Rollins J.A."/>
            <person name="Lebrun M.H."/>
            <person name="Dickman M."/>
        </authorList>
    </citation>
    <scope>NUCLEOTIDE SEQUENCE [LARGE SCALE GENOMIC DNA]</scope>
    <source>
        <strain evidence="3">T4</strain>
    </source>
</reference>
<dbReference type="InParanoid" id="G2YS03"/>
<proteinExistence type="predicted"/>
<sequence>MCVFWHSLLWLIIWAVLVCIRWRVVDTGFEWPCYPITWHAR</sequence>
<accession>G2YS03</accession>
<evidence type="ECO:0000313" key="3">
    <source>
        <dbReference type="Proteomes" id="UP000008177"/>
    </source>
</evidence>
<dbReference type="Proteomes" id="UP000008177">
    <property type="component" value="Unplaced contigs"/>
</dbReference>
<protein>
    <submittedName>
        <fullName evidence="2">Uncharacterized protein</fullName>
    </submittedName>
</protein>